<evidence type="ECO:0000256" key="17">
    <source>
        <dbReference type="ARBA" id="ARBA00050970"/>
    </source>
</evidence>
<evidence type="ECO:0000256" key="12">
    <source>
        <dbReference type="ARBA" id="ARBA00023002"/>
    </source>
</evidence>
<dbReference type="PROSITE" id="PS50158">
    <property type="entry name" value="ZF_CCHC"/>
    <property type="match status" value="1"/>
</dbReference>
<dbReference type="Pfam" id="PF08022">
    <property type="entry name" value="FAD_binding_8"/>
    <property type="match status" value="1"/>
</dbReference>
<keyword evidence="12" id="KW-0560">Oxidoreductase</keyword>
<evidence type="ECO:0000313" key="25">
    <source>
        <dbReference type="EMBL" id="SPC83404.1"/>
    </source>
</evidence>
<evidence type="ECO:0000259" key="23">
    <source>
        <dbReference type="PROSITE" id="PS50994"/>
    </source>
</evidence>
<feature type="transmembrane region" description="Helical" evidence="21">
    <location>
        <begin position="177"/>
        <end position="201"/>
    </location>
</feature>
<evidence type="ECO:0000256" key="7">
    <source>
        <dbReference type="ARBA" id="ARBA00022692"/>
    </source>
</evidence>
<feature type="compositionally biased region" description="Low complexity" evidence="20">
    <location>
        <begin position="568"/>
        <end position="602"/>
    </location>
</feature>
<evidence type="ECO:0000256" key="9">
    <source>
        <dbReference type="ARBA" id="ARBA00022801"/>
    </source>
</evidence>
<evidence type="ECO:0000256" key="8">
    <source>
        <dbReference type="ARBA" id="ARBA00022723"/>
    </source>
</evidence>
<comment type="similarity">
    <text evidence="3">Belongs to the ferric reductase (FRE) family.</text>
</comment>
<dbReference type="GO" id="GO:0016020">
    <property type="term" value="C:membrane"/>
    <property type="evidence" value="ECO:0007669"/>
    <property type="project" value="UniProtKB-SubCell"/>
</dbReference>
<dbReference type="PANTHER" id="PTHR42648:SF26">
    <property type="entry name" value="INTEGRASE CATALYTIC DOMAIN-CONTAINING PROTEIN"/>
    <property type="match status" value="1"/>
</dbReference>
<dbReference type="InterPro" id="IPR036397">
    <property type="entry name" value="RNaseH_sf"/>
</dbReference>
<dbReference type="SUPFAM" id="SSF56672">
    <property type="entry name" value="DNA/RNA polymerases"/>
    <property type="match status" value="1"/>
</dbReference>
<keyword evidence="10" id="KW-0274">FAD</keyword>
<evidence type="ECO:0000256" key="6">
    <source>
        <dbReference type="ARBA" id="ARBA00022630"/>
    </source>
</evidence>
<keyword evidence="11 21" id="KW-1133">Transmembrane helix</keyword>
<proteinExistence type="inferred from homology"/>
<dbReference type="FunFam" id="3.40.50.80:FF:000036">
    <property type="entry name" value="Ferric reduction oxidase 6"/>
    <property type="match status" value="1"/>
</dbReference>
<keyword evidence="16 21" id="KW-0472">Membrane</keyword>
<keyword evidence="7 21" id="KW-0812">Transmembrane</keyword>
<feature type="transmembrane region" description="Helical" evidence="21">
    <location>
        <begin position="80"/>
        <end position="101"/>
    </location>
</feature>
<keyword evidence="6" id="KW-0285">Flavoprotein</keyword>
<dbReference type="InterPro" id="IPR012337">
    <property type="entry name" value="RNaseH-like_sf"/>
</dbReference>
<comment type="subcellular location">
    <subcellularLocation>
        <location evidence="2">Membrane</location>
        <topology evidence="2">Multi-pass membrane protein</topology>
    </subcellularLocation>
</comment>
<keyword evidence="19" id="KW-0862">Zinc</keyword>
<evidence type="ECO:0000256" key="5">
    <source>
        <dbReference type="ARBA" id="ARBA00022617"/>
    </source>
</evidence>
<dbReference type="InterPro" id="IPR013112">
    <property type="entry name" value="FAD-bd_8"/>
</dbReference>
<comment type="catalytic activity">
    <reaction evidence="17">
        <text>2 a Fe(II)-siderophore + NAD(+) + H(+) = 2 a Fe(III)-siderophore + NADH</text>
        <dbReference type="Rhea" id="RHEA:15061"/>
        <dbReference type="Rhea" id="RHEA-COMP:11342"/>
        <dbReference type="Rhea" id="RHEA-COMP:11344"/>
        <dbReference type="ChEBI" id="CHEBI:15378"/>
        <dbReference type="ChEBI" id="CHEBI:29033"/>
        <dbReference type="ChEBI" id="CHEBI:29034"/>
        <dbReference type="ChEBI" id="CHEBI:57540"/>
        <dbReference type="ChEBI" id="CHEBI:57945"/>
        <dbReference type="EC" id="1.16.1.7"/>
    </reaction>
</comment>
<feature type="domain" description="Integrase catalytic" evidence="23">
    <location>
        <begin position="792"/>
        <end position="958"/>
    </location>
</feature>
<protein>
    <recommendedName>
        <fullName evidence="18">ferric-chelate reductase (NADH)</fullName>
        <ecNumber evidence="18">1.16.1.7</ecNumber>
    </recommendedName>
</protein>
<feature type="domain" description="CCHC-type" evidence="22">
    <location>
        <begin position="614"/>
        <end position="627"/>
    </location>
</feature>
<keyword evidence="15" id="KW-0406">Ion transport</keyword>
<dbReference type="GO" id="GO:0003676">
    <property type="term" value="F:nucleic acid binding"/>
    <property type="evidence" value="ECO:0007669"/>
    <property type="project" value="InterPro"/>
</dbReference>
<feature type="transmembrane region" description="Helical" evidence="21">
    <location>
        <begin position="221"/>
        <end position="243"/>
    </location>
</feature>
<dbReference type="GO" id="GO:0006811">
    <property type="term" value="P:monoatomic ion transport"/>
    <property type="evidence" value="ECO:0007669"/>
    <property type="project" value="UniProtKB-KW"/>
</dbReference>
<dbReference type="InterPro" id="IPR025724">
    <property type="entry name" value="GAG-pre-integrase_dom"/>
</dbReference>
<evidence type="ECO:0000256" key="3">
    <source>
        <dbReference type="ARBA" id="ARBA00006278"/>
    </source>
</evidence>
<dbReference type="InterPro" id="IPR013130">
    <property type="entry name" value="Fe3_Rdtase_TM_dom"/>
</dbReference>
<dbReference type="InterPro" id="IPR001584">
    <property type="entry name" value="Integrase_cat-core"/>
</dbReference>
<dbReference type="GO" id="GO:0015074">
    <property type="term" value="P:DNA integration"/>
    <property type="evidence" value="ECO:0007669"/>
    <property type="project" value="InterPro"/>
</dbReference>
<dbReference type="InterPro" id="IPR039261">
    <property type="entry name" value="FNR_nucleotide-bd"/>
</dbReference>
<evidence type="ECO:0000256" key="20">
    <source>
        <dbReference type="SAM" id="MobiDB-lite"/>
    </source>
</evidence>
<feature type="transmembrane region" description="Helical" evidence="21">
    <location>
        <begin position="264"/>
        <end position="285"/>
    </location>
</feature>
<dbReference type="GO" id="GO:0016787">
    <property type="term" value="F:hydrolase activity"/>
    <property type="evidence" value="ECO:0007669"/>
    <property type="project" value="UniProtKB-KW"/>
</dbReference>
<reference evidence="25" key="1">
    <citation type="submission" date="2018-02" db="EMBL/GenBank/DDBJ databases">
        <authorList>
            <person name="Cohen D.B."/>
            <person name="Kent A.D."/>
        </authorList>
    </citation>
    <scope>NUCLEOTIDE SEQUENCE</scope>
</reference>
<accession>A0A2N9F9F8</accession>
<keyword evidence="5" id="KW-0349">Heme</keyword>
<dbReference type="Pfam" id="PF08030">
    <property type="entry name" value="NAD_binding_6"/>
    <property type="match status" value="1"/>
</dbReference>
<keyword evidence="8" id="KW-0479">Metal-binding</keyword>
<evidence type="ECO:0000259" key="24">
    <source>
        <dbReference type="PROSITE" id="PS51384"/>
    </source>
</evidence>
<dbReference type="SUPFAM" id="SSF52343">
    <property type="entry name" value="Ferredoxin reductase-like, C-terminal NADP-linked domain"/>
    <property type="match status" value="1"/>
</dbReference>
<evidence type="ECO:0000256" key="4">
    <source>
        <dbReference type="ARBA" id="ARBA00022448"/>
    </source>
</evidence>
<dbReference type="PANTHER" id="PTHR42648">
    <property type="entry name" value="TRANSPOSASE, PUTATIVE-RELATED"/>
    <property type="match status" value="1"/>
</dbReference>
<dbReference type="InterPro" id="IPR001878">
    <property type="entry name" value="Znf_CCHC"/>
</dbReference>
<dbReference type="GO" id="GO:0140618">
    <property type="term" value="F:ferric-chelate reductase (NADH) activity"/>
    <property type="evidence" value="ECO:0007669"/>
    <property type="project" value="UniProtKB-EC"/>
</dbReference>
<dbReference type="Pfam" id="PF01794">
    <property type="entry name" value="Ferric_reduct"/>
    <property type="match status" value="1"/>
</dbReference>
<dbReference type="InterPro" id="IPR043502">
    <property type="entry name" value="DNA/RNA_pol_sf"/>
</dbReference>
<evidence type="ECO:0000256" key="2">
    <source>
        <dbReference type="ARBA" id="ARBA00004141"/>
    </source>
</evidence>
<evidence type="ECO:0000256" key="18">
    <source>
        <dbReference type="ARBA" id="ARBA00066905"/>
    </source>
</evidence>
<organism evidence="25">
    <name type="scientific">Fagus sylvatica</name>
    <name type="common">Beechnut</name>
    <dbReference type="NCBI Taxonomy" id="28930"/>
    <lineage>
        <taxon>Eukaryota</taxon>
        <taxon>Viridiplantae</taxon>
        <taxon>Streptophyta</taxon>
        <taxon>Embryophyta</taxon>
        <taxon>Tracheophyta</taxon>
        <taxon>Spermatophyta</taxon>
        <taxon>Magnoliopsida</taxon>
        <taxon>eudicotyledons</taxon>
        <taxon>Gunneridae</taxon>
        <taxon>Pentapetalae</taxon>
        <taxon>rosids</taxon>
        <taxon>fabids</taxon>
        <taxon>Fagales</taxon>
        <taxon>Fagaceae</taxon>
        <taxon>Fagus</taxon>
    </lineage>
</organism>
<dbReference type="Gene3D" id="3.30.420.10">
    <property type="entry name" value="Ribonuclease H-like superfamily/Ribonuclease H"/>
    <property type="match status" value="1"/>
</dbReference>
<keyword evidence="9" id="KW-0378">Hydrolase</keyword>
<evidence type="ECO:0000256" key="13">
    <source>
        <dbReference type="ARBA" id="ARBA00023004"/>
    </source>
</evidence>
<evidence type="ECO:0000256" key="19">
    <source>
        <dbReference type="PROSITE-ProRule" id="PRU00047"/>
    </source>
</evidence>
<evidence type="ECO:0000256" key="11">
    <source>
        <dbReference type="ARBA" id="ARBA00022989"/>
    </source>
</evidence>
<dbReference type="SFLD" id="SFLDS00052">
    <property type="entry name" value="Ferric_Reductase_Domain"/>
    <property type="match status" value="2"/>
</dbReference>
<evidence type="ECO:0000256" key="14">
    <source>
        <dbReference type="ARBA" id="ARBA00023027"/>
    </source>
</evidence>
<dbReference type="GO" id="GO:0008270">
    <property type="term" value="F:zinc ion binding"/>
    <property type="evidence" value="ECO:0007669"/>
    <property type="project" value="UniProtKB-KW"/>
</dbReference>
<dbReference type="Gene3D" id="3.40.50.80">
    <property type="entry name" value="Nucleotide-binding domain of ferredoxin-NADP reductase (FNR) module"/>
    <property type="match status" value="1"/>
</dbReference>
<keyword evidence="14" id="KW-0520">NAD</keyword>
<evidence type="ECO:0000256" key="1">
    <source>
        <dbReference type="ARBA" id="ARBA00001974"/>
    </source>
</evidence>
<dbReference type="EC" id="1.16.1.7" evidence="18"/>
<dbReference type="Pfam" id="PF13976">
    <property type="entry name" value="gag_pre-integrs"/>
    <property type="match status" value="1"/>
</dbReference>
<dbReference type="Pfam" id="PF14223">
    <property type="entry name" value="Retrotran_gag_2"/>
    <property type="match status" value="1"/>
</dbReference>
<feature type="region of interest" description="Disordered" evidence="20">
    <location>
        <begin position="527"/>
        <end position="611"/>
    </location>
</feature>
<dbReference type="PROSITE" id="PS51384">
    <property type="entry name" value="FAD_FR"/>
    <property type="match status" value="1"/>
</dbReference>
<dbReference type="Pfam" id="PF25597">
    <property type="entry name" value="SH3_retrovirus"/>
    <property type="match status" value="1"/>
</dbReference>
<dbReference type="InterPro" id="IPR013121">
    <property type="entry name" value="Fe_red_NAD-bd_6"/>
</dbReference>
<comment type="cofactor">
    <cofactor evidence="1">
        <name>FAD</name>
        <dbReference type="ChEBI" id="CHEBI:57692"/>
    </cofactor>
</comment>
<feature type="compositionally biased region" description="Polar residues" evidence="20">
    <location>
        <begin position="550"/>
        <end position="567"/>
    </location>
</feature>
<evidence type="ECO:0000256" key="15">
    <source>
        <dbReference type="ARBA" id="ARBA00023065"/>
    </source>
</evidence>
<feature type="transmembrane region" description="Helical" evidence="21">
    <location>
        <begin position="37"/>
        <end position="59"/>
    </location>
</feature>
<dbReference type="CDD" id="cd06186">
    <property type="entry name" value="NOX_Duox_like_FAD_NADP"/>
    <property type="match status" value="1"/>
</dbReference>
<name>A0A2N9F9F8_FAGSY</name>
<dbReference type="SUPFAM" id="SSF53098">
    <property type="entry name" value="Ribonuclease H-like"/>
    <property type="match status" value="1"/>
</dbReference>
<feature type="domain" description="FAD-binding FR-type" evidence="24">
    <location>
        <begin position="1582"/>
        <end position="1734"/>
    </location>
</feature>
<evidence type="ECO:0000256" key="10">
    <source>
        <dbReference type="ARBA" id="ARBA00022827"/>
    </source>
</evidence>
<sequence length="1950" mass="219026">MDENSVEKHLLLSRGADSVKKTKTPLFVSWAKWTLKFVIWVVFLAWVAFIFILPAHFVNQPFNEWAKDSSGTVFGTTGKAFMVFSGPVLIIAFLSIVYLIISGEEELHERKASTKPKYRLWTFPVLVDGPIGVVSATELIGIVLFVVYVFWALYAFTIQTLGDLSQYQLTSKQKICLILQFLGLHFGTIGLYCLVFLFLPVARGSVLLRLIDIPFEHAIRYHVWLGNLTMLLFTLHGLFYVIEWTIQGELLEEILEWKEDDDDVVIPPGVISYLAGLLMWMTSLYPVRKQKFEFFFYTHQLYSHQWLPLMQTQTPHNQFPSQTASIQTPLLLLSNMSNLMSVKLDSTNFIVWKHQLSSILKAYSMIDYVDGTVPSPTRFLINADGALTTTVNPEFQLWNTRDQGLLALINSTLSHSVLSMVVGHNSAQEVWKTLEHRFTSTSRANVLNLKIELHNLKKGSESINSYLQKVKNTRDKLVAVGTLIDNEELLHIILKGLPREYGPFCSAIRTRNEPVTFEEIMVLLQTEEQSASESSDSGKDSHPMAMFASAPNNRTSNSQSAFYGNNTQFRGRGRNNSQRGRGGRFYNSNQNQFSQSAQGNSQFPQKPEGSRPQCQICGKLGHQALDCYHRMDFAYQGRHPPAKLAAMASTSNGSQGGDTWLTDTGATDHLTANLTNLQTAAPYQGTEQDLPSGKVLYKGLSKNGLYPIHTLPSSSSMSPSASSPPISAFLSSKNKWQLWHHRLGHPSDRVLVSAMPALSSCMSVSNKHVQHHCKHCLIGKMHRLPFTHSQFQSTQPLELVHSDVWGPAPVNSCNGYKYYLLFVDDFSKFSWLFLLKSKSEVLNTFKHFKATVENQLSKSIKFLRTDCGGEYTSNAFTDFCSTQGITHQFSCPHTPQQNGTVERKHRHIIESALTLLSHASLPITHWTYAVTTAIHLINRLPTPNLSHKSPWEKLFHKVPDLTHLRTFGCLCFPYLRPYNHHKLQPRTTPCIFLGYPAHTKGYIYLNPATQRTYISRHVLFNETEFLPHLTLSSNTVPQPEPVTSHFDSLPWLLVTLHTCPFASASASAPSASASVPSASASAPSASASASCPASIPHPIIDFPLLPHITLTPPPSVEPISSFNTPFPTSATRSKHGIFKPKIYHTISTDYTHIEPPTYQLASKYPQWCTAMDEEFSALQRQHTWSLVPPPIGKNIVGCKWVFKLKRNNDGSISRYKARLVAKGFHQQYGIDFEETFSPVVKPPTVRLILALAVTYNWPLRQLDVRNAFLHGVLKEEVYMMQPPGYVASNQPQHVCKLQKSIYGLKQAPRAWFESFTTQLLSLGFQASLADSSLFTYKAGSDIAFLLLYVDDIVLTGNNSSFITQLIHALSKVFELKDMGSLSYFLGLQIQRSTKGLTITQTKYATDLLTKHNMVHCSPCKTPCVPHVRLSAHCGQPLADVHAYRSLVGALHYLTFTRPDISFAVHQVCQFMNAPSNVHLTAAKRILRYLRGTLDHGLFYTPGPISLSAFSDADWAGDPNDRRSTSGLLVYLGHNPITWSAKKQLTVSRSSTEAEYRALASASAEVCWLRTLVKDLGLYLYDPPVLWCDNVSALAIASNPVFHARTKHIEVDFHFIRERVLRKDLQVKFVSTVDQLADIFTKGLSSHRFQELQSKLLVPVDTICLRGDDEWHPFSVSSSPLGGKYHLSILTKATGEWTEKLRENVLNSSEAQLHLRRQTKTTASVEGPYGHELPYHLMYENLILVAGGIGISPFLAILSDIFHRIKEGKPCLPRNMLIVWAVKKSDEILLLSAIDMESICPFFSEKLNLDIRIYVTRDSQPLLEEGKIHEAMKSSHSPVSVSDRCSMSVLVAREVCEDDTIMHHNERIVAHTDSCQQNLASSTSTYYGSRPDFKAEIFGDISEKWGSVDVGVIVCGPPSLQSSVAKEIRSQNFRRQRHHPIFHFNSHSFVL</sequence>
<keyword evidence="13" id="KW-0408">Iron</keyword>
<dbReference type="CDD" id="cd09272">
    <property type="entry name" value="RNase_HI_RT_Ty1"/>
    <property type="match status" value="1"/>
</dbReference>
<dbReference type="Pfam" id="PF00665">
    <property type="entry name" value="rve"/>
    <property type="match status" value="1"/>
</dbReference>
<dbReference type="InterPro" id="IPR013103">
    <property type="entry name" value="RVT_2"/>
</dbReference>
<evidence type="ECO:0000256" key="16">
    <source>
        <dbReference type="ARBA" id="ARBA00023136"/>
    </source>
</evidence>
<dbReference type="PROSITE" id="PS50994">
    <property type="entry name" value="INTEGRASE"/>
    <property type="match status" value="1"/>
</dbReference>
<keyword evidence="4" id="KW-0813">Transport</keyword>
<evidence type="ECO:0000256" key="21">
    <source>
        <dbReference type="SAM" id="Phobius"/>
    </source>
</evidence>
<dbReference type="Pfam" id="PF07727">
    <property type="entry name" value="RVT_2"/>
    <property type="match status" value="1"/>
</dbReference>
<keyword evidence="19" id="KW-0863">Zinc-finger</keyword>
<dbReference type="EMBL" id="OIVN01000644">
    <property type="protein sequence ID" value="SPC83404.1"/>
    <property type="molecule type" value="Genomic_DNA"/>
</dbReference>
<dbReference type="InterPro" id="IPR057670">
    <property type="entry name" value="SH3_retrovirus"/>
</dbReference>
<dbReference type="InterPro" id="IPR039537">
    <property type="entry name" value="Retrotran_Ty1/copia-like"/>
</dbReference>
<dbReference type="InterPro" id="IPR017927">
    <property type="entry name" value="FAD-bd_FR_type"/>
</dbReference>
<gene>
    <name evidence="25" type="ORF">FSB_LOCUS11286</name>
</gene>
<evidence type="ECO:0000259" key="22">
    <source>
        <dbReference type="PROSITE" id="PS50158"/>
    </source>
</evidence>
<feature type="transmembrane region" description="Helical" evidence="21">
    <location>
        <begin position="131"/>
        <end position="156"/>
    </location>
</feature>